<dbReference type="EMBL" id="AHON02000051">
    <property type="protein sequence ID" value="EKO33335.1"/>
    <property type="molecule type" value="Genomic_DNA"/>
</dbReference>
<keyword evidence="1" id="KW-0472">Membrane</keyword>
<organism evidence="2 3">
    <name type="scientific">Leptospira santarosai str. MOR084</name>
    <dbReference type="NCBI Taxonomy" id="1049984"/>
    <lineage>
        <taxon>Bacteria</taxon>
        <taxon>Pseudomonadati</taxon>
        <taxon>Spirochaetota</taxon>
        <taxon>Spirochaetia</taxon>
        <taxon>Leptospirales</taxon>
        <taxon>Leptospiraceae</taxon>
        <taxon>Leptospira</taxon>
    </lineage>
</organism>
<dbReference type="Proteomes" id="UP000006329">
    <property type="component" value="Unassembled WGS sequence"/>
</dbReference>
<keyword evidence="1" id="KW-0812">Transmembrane</keyword>
<evidence type="ECO:0000313" key="2">
    <source>
        <dbReference type="EMBL" id="EKO33335.1"/>
    </source>
</evidence>
<comment type="caution">
    <text evidence="2">The sequence shown here is derived from an EMBL/GenBank/DDBJ whole genome shotgun (WGS) entry which is preliminary data.</text>
</comment>
<feature type="transmembrane region" description="Helical" evidence="1">
    <location>
        <begin position="40"/>
        <end position="59"/>
    </location>
</feature>
<dbReference type="RefSeq" id="WP_004464797.1">
    <property type="nucleotide sequence ID" value="NZ_AHON02000051.1"/>
</dbReference>
<feature type="transmembrane region" description="Helical" evidence="1">
    <location>
        <begin position="71"/>
        <end position="91"/>
    </location>
</feature>
<reference evidence="2" key="1">
    <citation type="submission" date="2012-10" db="EMBL/GenBank/DDBJ databases">
        <authorList>
            <person name="Harkins D.M."/>
            <person name="Durkin A.S."/>
            <person name="Brinkac L.M."/>
            <person name="Haft D.H."/>
            <person name="Selengut J.D."/>
            <person name="Sanka R."/>
            <person name="DePew J."/>
            <person name="Purushe J."/>
            <person name="Matthias M.A."/>
            <person name="Vinetz J.M."/>
            <person name="Sutton G.G."/>
            <person name="Nierman W.C."/>
            <person name="Fouts D.E."/>
        </authorList>
    </citation>
    <scope>NUCLEOTIDE SEQUENCE [LARGE SCALE GENOMIC DNA]</scope>
    <source>
        <strain evidence="2">MOR084</strain>
    </source>
</reference>
<gene>
    <name evidence="2" type="ORF">LEP1GSC179_2669</name>
</gene>
<keyword evidence="3" id="KW-1185">Reference proteome</keyword>
<accession>A0A0E2BDG7</accession>
<protein>
    <submittedName>
        <fullName evidence="2">Uncharacterized protein</fullName>
    </submittedName>
</protein>
<keyword evidence="1" id="KW-1133">Transmembrane helix</keyword>
<sequence>MKQTLKAKEILAVHPDSSQAKKLEKSLENYVVVEKNLFRISNQAFFIGLLFLFLGLYTLKSFPDAKISEGFGGISVYGLFITSGIILMSWFKTGEILKAVGDFISKVKGGNE</sequence>
<dbReference type="AlphaFoldDB" id="A0A0E2BDG7"/>
<proteinExistence type="predicted"/>
<evidence type="ECO:0000256" key="1">
    <source>
        <dbReference type="SAM" id="Phobius"/>
    </source>
</evidence>
<evidence type="ECO:0000313" key="3">
    <source>
        <dbReference type="Proteomes" id="UP000006329"/>
    </source>
</evidence>
<name>A0A0E2BDG7_9LEPT</name>